<dbReference type="EMBL" id="BDDD01002516">
    <property type="protein sequence ID" value="GAV81910.1"/>
    <property type="molecule type" value="Genomic_DNA"/>
</dbReference>
<sequence length="195" mass="22136">MEEVWREIVSGEKETKELPDNMMTLEDFLTKAGVVDDQDVKMEEGSSPPMMKLLSKGMYAFDAVPHSSYQVMVYVEGSIDGFGIGMEVISGSDGVRGKRAHEMVHEIDRKIKGGNVMFKIDMSKAYDRLEWGFLLKVLERFGFSNQWRDLIFRCISSYWFLVSLSGKSFGFLNPREVSAKGIPSLLAFSFYPKTP</sequence>
<dbReference type="AlphaFoldDB" id="A0A1Q3CNS3"/>
<keyword evidence="2" id="KW-1185">Reference proteome</keyword>
<reference evidence="2" key="1">
    <citation type="submission" date="2016-04" db="EMBL/GenBank/DDBJ databases">
        <title>Cephalotus genome sequencing.</title>
        <authorList>
            <person name="Fukushima K."/>
            <person name="Hasebe M."/>
            <person name="Fang X."/>
        </authorList>
    </citation>
    <scope>NUCLEOTIDE SEQUENCE [LARGE SCALE GENOMIC DNA]</scope>
    <source>
        <strain evidence="2">cv. St1</strain>
    </source>
</reference>
<gene>
    <name evidence="1" type="ORF">CFOL_v3_25363</name>
</gene>
<dbReference type="InParanoid" id="A0A1Q3CNS3"/>
<accession>A0A1Q3CNS3</accession>
<evidence type="ECO:0000313" key="2">
    <source>
        <dbReference type="Proteomes" id="UP000187406"/>
    </source>
</evidence>
<dbReference type="STRING" id="3775.A0A1Q3CNS3"/>
<comment type="caution">
    <text evidence="1">The sequence shown here is derived from an EMBL/GenBank/DDBJ whole genome shotgun (WGS) entry which is preliminary data.</text>
</comment>
<dbReference type="OrthoDB" id="1748983at2759"/>
<proteinExistence type="predicted"/>
<organism evidence="1 2">
    <name type="scientific">Cephalotus follicularis</name>
    <name type="common">Albany pitcher plant</name>
    <dbReference type="NCBI Taxonomy" id="3775"/>
    <lineage>
        <taxon>Eukaryota</taxon>
        <taxon>Viridiplantae</taxon>
        <taxon>Streptophyta</taxon>
        <taxon>Embryophyta</taxon>
        <taxon>Tracheophyta</taxon>
        <taxon>Spermatophyta</taxon>
        <taxon>Magnoliopsida</taxon>
        <taxon>eudicotyledons</taxon>
        <taxon>Gunneridae</taxon>
        <taxon>Pentapetalae</taxon>
        <taxon>rosids</taxon>
        <taxon>fabids</taxon>
        <taxon>Oxalidales</taxon>
        <taxon>Cephalotaceae</taxon>
        <taxon>Cephalotus</taxon>
    </lineage>
</organism>
<evidence type="ECO:0000313" key="1">
    <source>
        <dbReference type="EMBL" id="GAV81910.1"/>
    </source>
</evidence>
<dbReference type="Proteomes" id="UP000187406">
    <property type="component" value="Unassembled WGS sequence"/>
</dbReference>
<protein>
    <submittedName>
        <fullName evidence="1">RVT_1 domain-containing protein</fullName>
    </submittedName>
</protein>
<name>A0A1Q3CNS3_CEPFO</name>